<reference evidence="7" key="1">
    <citation type="journal article" date="2019" name="Int. J. Syst. Evol. Microbiol.">
        <title>The Global Catalogue of Microorganisms (GCM) 10K type strain sequencing project: providing services to taxonomists for standard genome sequencing and annotation.</title>
        <authorList>
            <consortium name="The Broad Institute Genomics Platform"/>
            <consortium name="The Broad Institute Genome Sequencing Center for Infectious Disease"/>
            <person name="Wu L."/>
            <person name="Ma J."/>
        </authorList>
    </citation>
    <scope>NUCLEOTIDE SEQUENCE [LARGE SCALE GENOMIC DNA]</scope>
    <source>
        <strain evidence="7">JCM 18304</strain>
    </source>
</reference>
<dbReference type="InterPro" id="IPR029056">
    <property type="entry name" value="Ribokinase-like"/>
</dbReference>
<dbReference type="PRINTS" id="PR00990">
    <property type="entry name" value="RIBOKINASE"/>
</dbReference>
<evidence type="ECO:0000256" key="2">
    <source>
        <dbReference type="ARBA" id="ARBA00022679"/>
    </source>
</evidence>
<accession>A0ABP9RXB7</accession>
<evidence type="ECO:0000256" key="1">
    <source>
        <dbReference type="ARBA" id="ARBA00010688"/>
    </source>
</evidence>
<dbReference type="PROSITE" id="PS00584">
    <property type="entry name" value="PFKB_KINASES_2"/>
    <property type="match status" value="1"/>
</dbReference>
<dbReference type="EMBL" id="BAABJQ010000011">
    <property type="protein sequence ID" value="GAA5188742.1"/>
    <property type="molecule type" value="Genomic_DNA"/>
</dbReference>
<dbReference type="InterPro" id="IPR011611">
    <property type="entry name" value="PfkB_dom"/>
</dbReference>
<dbReference type="Proteomes" id="UP001501570">
    <property type="component" value="Unassembled WGS sequence"/>
</dbReference>
<comment type="caution">
    <text evidence="6">The sequence shown here is derived from an EMBL/GenBank/DDBJ whole genome shotgun (WGS) entry which is preliminary data.</text>
</comment>
<dbReference type="SUPFAM" id="SSF53613">
    <property type="entry name" value="Ribokinase-like"/>
    <property type="match status" value="1"/>
</dbReference>
<dbReference type="GO" id="GO:0016301">
    <property type="term" value="F:kinase activity"/>
    <property type="evidence" value="ECO:0007669"/>
    <property type="project" value="UniProtKB-KW"/>
</dbReference>
<dbReference type="InterPro" id="IPR052700">
    <property type="entry name" value="Carb_kinase_PfkB-like"/>
</dbReference>
<dbReference type="InterPro" id="IPR002173">
    <property type="entry name" value="Carboh/pur_kinase_PfkB_CS"/>
</dbReference>
<sequence length="327" mass="33653">MTGSPIANGPAGAPRVDVVTLGETMAMLRAPGIGLLRHAASLDVSTGGAETNLAIGLSRLGHRVAWIGRVGADEFGALICRTLAAEGVDCRAVEDPGAPTGLMIKSRRTEAVTRVNYYRRGSAGSRLCPRDVDPDLVTRSRLLYVSGITPALSADAREAVRYAIDVARAAGVPVCLSLNYRAALWGPEAFRAELTELVARADLVFAGEGEARLVVGGDTAEDVGRSLAALGPGQVLVTRGELGAVAVVEGEALVARAYPVRAVDPVGAGDAFAAGYLSGLLDGESVVDCLDRASLAGAFAVTVPGDWEGLPSRADLALLSAEDAVLR</sequence>
<dbReference type="PANTHER" id="PTHR43320">
    <property type="entry name" value="SUGAR KINASE"/>
    <property type="match status" value="1"/>
</dbReference>
<keyword evidence="2 4" id="KW-0808">Transferase</keyword>
<dbReference type="Pfam" id="PF00294">
    <property type="entry name" value="PfkB"/>
    <property type="match status" value="1"/>
</dbReference>
<organism evidence="6 7">
    <name type="scientific">Rugosimonospora acidiphila</name>
    <dbReference type="NCBI Taxonomy" id="556531"/>
    <lineage>
        <taxon>Bacteria</taxon>
        <taxon>Bacillati</taxon>
        <taxon>Actinomycetota</taxon>
        <taxon>Actinomycetes</taxon>
        <taxon>Micromonosporales</taxon>
        <taxon>Micromonosporaceae</taxon>
        <taxon>Rugosimonospora</taxon>
    </lineage>
</organism>
<keyword evidence="3 4" id="KW-0418">Kinase</keyword>
<gene>
    <name evidence="6" type="ORF">GCM10023322_40080</name>
</gene>
<dbReference type="InterPro" id="IPR002139">
    <property type="entry name" value="Ribo/fructo_kinase"/>
</dbReference>
<proteinExistence type="inferred from homology"/>
<dbReference type="CDD" id="cd01166">
    <property type="entry name" value="KdgK"/>
    <property type="match status" value="1"/>
</dbReference>
<evidence type="ECO:0000259" key="5">
    <source>
        <dbReference type="Pfam" id="PF00294"/>
    </source>
</evidence>
<dbReference type="RefSeq" id="WP_345631630.1">
    <property type="nucleotide sequence ID" value="NZ_BAABJQ010000011.1"/>
</dbReference>
<evidence type="ECO:0000256" key="4">
    <source>
        <dbReference type="RuleBase" id="RU003704"/>
    </source>
</evidence>
<protein>
    <submittedName>
        <fullName evidence="6">Sugar kinase</fullName>
    </submittedName>
</protein>
<dbReference type="PANTHER" id="PTHR43320:SF2">
    <property type="entry name" value="2-DEHYDRO-3-DEOXYGLUCONOKINASE_2-DEHYDRO-3-DEOXYGALACTONOKINASE"/>
    <property type="match status" value="1"/>
</dbReference>
<comment type="similarity">
    <text evidence="1 4">Belongs to the carbohydrate kinase PfkB family.</text>
</comment>
<keyword evidence="7" id="KW-1185">Reference proteome</keyword>
<evidence type="ECO:0000313" key="6">
    <source>
        <dbReference type="EMBL" id="GAA5188742.1"/>
    </source>
</evidence>
<feature type="domain" description="Carbohydrate kinase PfkB" evidence="5">
    <location>
        <begin position="18"/>
        <end position="311"/>
    </location>
</feature>
<dbReference type="Gene3D" id="3.40.1190.20">
    <property type="match status" value="1"/>
</dbReference>
<name>A0ABP9RXB7_9ACTN</name>
<evidence type="ECO:0000256" key="3">
    <source>
        <dbReference type="ARBA" id="ARBA00022777"/>
    </source>
</evidence>
<evidence type="ECO:0000313" key="7">
    <source>
        <dbReference type="Proteomes" id="UP001501570"/>
    </source>
</evidence>